<dbReference type="Pfam" id="PF02656">
    <property type="entry name" value="DUF202"/>
    <property type="match status" value="1"/>
</dbReference>
<accession>A0A7S4RA87</accession>
<evidence type="ECO:0000256" key="2">
    <source>
        <dbReference type="ARBA" id="ARBA00022692"/>
    </source>
</evidence>
<keyword evidence="3 6" id="KW-1133">Transmembrane helix</keyword>
<feature type="domain" description="DUF202" evidence="7">
    <location>
        <begin position="147"/>
        <end position="210"/>
    </location>
</feature>
<proteinExistence type="predicted"/>
<dbReference type="InterPro" id="IPR051572">
    <property type="entry name" value="VTC_Complex_Subunit"/>
</dbReference>
<feature type="transmembrane region" description="Helical" evidence="6">
    <location>
        <begin position="223"/>
        <end position="243"/>
    </location>
</feature>
<feature type="transmembrane region" description="Helical" evidence="6">
    <location>
        <begin position="183"/>
        <end position="203"/>
    </location>
</feature>
<feature type="region of interest" description="Disordered" evidence="5">
    <location>
        <begin position="69"/>
        <end position="92"/>
    </location>
</feature>
<evidence type="ECO:0000256" key="6">
    <source>
        <dbReference type="SAM" id="Phobius"/>
    </source>
</evidence>
<dbReference type="EMBL" id="HBNS01019442">
    <property type="protein sequence ID" value="CAE4608281.1"/>
    <property type="molecule type" value="Transcribed_RNA"/>
</dbReference>
<organism evidence="8">
    <name type="scientific">Ditylum brightwellii</name>
    <dbReference type="NCBI Taxonomy" id="49249"/>
    <lineage>
        <taxon>Eukaryota</taxon>
        <taxon>Sar</taxon>
        <taxon>Stramenopiles</taxon>
        <taxon>Ochrophyta</taxon>
        <taxon>Bacillariophyta</taxon>
        <taxon>Mediophyceae</taxon>
        <taxon>Lithodesmiophycidae</taxon>
        <taxon>Lithodesmiales</taxon>
        <taxon>Lithodesmiaceae</taxon>
        <taxon>Ditylum</taxon>
    </lineage>
</organism>
<evidence type="ECO:0000256" key="3">
    <source>
        <dbReference type="ARBA" id="ARBA00022989"/>
    </source>
</evidence>
<dbReference type="AlphaFoldDB" id="A0A7S4RA87"/>
<keyword evidence="2 6" id="KW-0812">Transmembrane</keyword>
<evidence type="ECO:0000256" key="4">
    <source>
        <dbReference type="ARBA" id="ARBA00023136"/>
    </source>
</evidence>
<evidence type="ECO:0000256" key="1">
    <source>
        <dbReference type="ARBA" id="ARBA00004127"/>
    </source>
</evidence>
<evidence type="ECO:0000259" key="7">
    <source>
        <dbReference type="Pfam" id="PF02656"/>
    </source>
</evidence>
<feature type="transmembrane region" description="Helical" evidence="6">
    <location>
        <begin position="156"/>
        <end position="177"/>
    </location>
</feature>
<evidence type="ECO:0000313" key="8">
    <source>
        <dbReference type="EMBL" id="CAE4608281.1"/>
    </source>
</evidence>
<dbReference type="PANTHER" id="PTHR46140:SF1">
    <property type="entry name" value="VACUOLAR TRANSPORTER CHAPERONE COMPLEX SUBUNIT 4-RELATED"/>
    <property type="match status" value="1"/>
</dbReference>
<gene>
    <name evidence="8" type="ORF">DBRI00130_LOCUS15476</name>
</gene>
<reference evidence="8" key="1">
    <citation type="submission" date="2021-01" db="EMBL/GenBank/DDBJ databases">
        <authorList>
            <person name="Corre E."/>
            <person name="Pelletier E."/>
            <person name="Niang G."/>
            <person name="Scheremetjew M."/>
            <person name="Finn R."/>
            <person name="Kale V."/>
            <person name="Holt S."/>
            <person name="Cochrane G."/>
            <person name="Meng A."/>
            <person name="Brown T."/>
            <person name="Cohen L."/>
        </authorList>
    </citation>
    <scope>NUCLEOTIDE SEQUENCE</scope>
    <source>
        <strain evidence="8">GSO104</strain>
    </source>
</reference>
<dbReference type="GO" id="GO:0012505">
    <property type="term" value="C:endomembrane system"/>
    <property type="evidence" value="ECO:0007669"/>
    <property type="project" value="UniProtKB-SubCell"/>
</dbReference>
<evidence type="ECO:0000256" key="5">
    <source>
        <dbReference type="SAM" id="MobiDB-lite"/>
    </source>
</evidence>
<dbReference type="PANTHER" id="PTHR46140">
    <property type="entry name" value="VACUOLAR TRANSPORTER CHAPERONE 1-RELATED"/>
    <property type="match status" value="1"/>
</dbReference>
<name>A0A7S4RA87_9STRA</name>
<dbReference type="InterPro" id="IPR003807">
    <property type="entry name" value="DUF202"/>
</dbReference>
<sequence>MTTPTEKTPLMAAADDNLSVSTSPSRNNAYYFLDRRTSINSDTRSQDGGGGGLTESFRIGDVQSVIDTVPEGSTSGDFDSRPVMNRTGSTTGSKAQQQSIMKQQEQETFFQKIFGTKVALFHPTTTVVAPPTTTTRIVKAPIKVEPKVFFSNERTFLAWLHVSVILAGASVAISAFADANPWSQLYGVLLIPVAVAFICYAMYQYARRADMIRRKDPGPYEDLFGPTVLGIMLMLSIVAQFSIKLYEIM</sequence>
<protein>
    <recommendedName>
        <fullName evidence="7">DUF202 domain-containing protein</fullName>
    </recommendedName>
</protein>
<keyword evidence="4 6" id="KW-0472">Membrane</keyword>
<comment type="subcellular location">
    <subcellularLocation>
        <location evidence="1">Endomembrane system</location>
        <topology evidence="1">Multi-pass membrane protein</topology>
    </subcellularLocation>
</comment>